<protein>
    <submittedName>
        <fullName evidence="1">Uncharacterized protein</fullName>
    </submittedName>
</protein>
<proteinExistence type="predicted"/>
<gene>
    <name evidence="1" type="ORF">SMB34_11150</name>
</gene>
<accession>A0ABR4TTC8</accession>
<sequence>MNCKQVFSIIAVLTVSIPAMVFAVQAAEIAQAVVYSTGAA</sequence>
<evidence type="ECO:0000313" key="2">
    <source>
        <dbReference type="Proteomes" id="UP000027463"/>
    </source>
</evidence>
<reference evidence="1 2" key="1">
    <citation type="submission" date="2013-07" db="EMBL/GenBank/DDBJ databases">
        <title>Thalassospira permensis NBRC 106175 Genome Sequencing.</title>
        <authorList>
            <person name="Lai Q."/>
            <person name="Shao Z."/>
        </authorList>
    </citation>
    <scope>NUCLEOTIDE SEQUENCE [LARGE SCALE GENOMIC DNA]</scope>
    <source>
        <strain evidence="1 2">NBRC 106175</strain>
    </source>
</reference>
<keyword evidence="2" id="KW-1185">Reference proteome</keyword>
<evidence type="ECO:0000313" key="1">
    <source>
        <dbReference type="EMBL" id="KEO59119.1"/>
    </source>
</evidence>
<organism evidence="1 2">
    <name type="scientific">Thalassospira permensis NBRC 106175</name>
    <dbReference type="NCBI Taxonomy" id="1353532"/>
    <lineage>
        <taxon>Bacteria</taxon>
        <taxon>Pseudomonadati</taxon>
        <taxon>Pseudomonadota</taxon>
        <taxon>Alphaproteobacteria</taxon>
        <taxon>Rhodospirillales</taxon>
        <taxon>Thalassospiraceae</taxon>
        <taxon>Thalassospira</taxon>
    </lineage>
</organism>
<dbReference type="Proteomes" id="UP000027463">
    <property type="component" value="Unassembled WGS sequence"/>
</dbReference>
<name>A0ABR4TTC8_9PROT</name>
<dbReference type="RefSeq" id="WP_276202140.1">
    <property type="nucleotide sequence ID" value="NZ_AUNC01000002.1"/>
</dbReference>
<dbReference type="EMBL" id="AUNC01000002">
    <property type="protein sequence ID" value="KEO59119.1"/>
    <property type="molecule type" value="Genomic_DNA"/>
</dbReference>
<comment type="caution">
    <text evidence="1">The sequence shown here is derived from an EMBL/GenBank/DDBJ whole genome shotgun (WGS) entry which is preliminary data.</text>
</comment>